<dbReference type="InterPro" id="IPR033738">
    <property type="entry name" value="AsnB_N"/>
</dbReference>
<comment type="catalytic activity">
    <reaction evidence="7">
        <text>L-aspartate + L-glutamine + ATP + H2O = L-asparagine + L-glutamate + AMP + diphosphate + H(+)</text>
        <dbReference type="Rhea" id="RHEA:12228"/>
        <dbReference type="ChEBI" id="CHEBI:15377"/>
        <dbReference type="ChEBI" id="CHEBI:15378"/>
        <dbReference type="ChEBI" id="CHEBI:29985"/>
        <dbReference type="ChEBI" id="CHEBI:29991"/>
        <dbReference type="ChEBI" id="CHEBI:30616"/>
        <dbReference type="ChEBI" id="CHEBI:33019"/>
        <dbReference type="ChEBI" id="CHEBI:58048"/>
        <dbReference type="ChEBI" id="CHEBI:58359"/>
        <dbReference type="ChEBI" id="CHEBI:456215"/>
        <dbReference type="EC" id="6.3.5.4"/>
    </reaction>
</comment>
<dbReference type="CDD" id="cd00712">
    <property type="entry name" value="AsnB"/>
    <property type="match status" value="1"/>
</dbReference>
<dbReference type="InterPro" id="IPR001962">
    <property type="entry name" value="Asn_synthase"/>
</dbReference>
<dbReference type="GO" id="GO:0005829">
    <property type="term" value="C:cytosol"/>
    <property type="evidence" value="ECO:0007669"/>
    <property type="project" value="TreeGrafter"/>
</dbReference>
<dbReference type="GO" id="GO:0004066">
    <property type="term" value="F:asparagine synthase (glutamine-hydrolyzing) activity"/>
    <property type="evidence" value="ECO:0007669"/>
    <property type="project" value="UniProtKB-EC"/>
</dbReference>
<dbReference type="NCBIfam" id="TIGR01536">
    <property type="entry name" value="asn_synth_AEB"/>
    <property type="match status" value="1"/>
</dbReference>
<evidence type="ECO:0000256" key="4">
    <source>
        <dbReference type="ARBA" id="ARBA00022741"/>
    </source>
</evidence>
<keyword evidence="5 9" id="KW-0067">ATP-binding</keyword>
<reference evidence="13" key="1">
    <citation type="submission" date="2016-10" db="EMBL/GenBank/DDBJ databases">
        <authorList>
            <person name="Varghese N."/>
            <person name="Submissions S."/>
        </authorList>
    </citation>
    <scope>NUCLEOTIDE SEQUENCE [LARGE SCALE GENOMIC DNA]</scope>
    <source>
        <strain evidence="13">DSM 24740</strain>
    </source>
</reference>
<evidence type="ECO:0000256" key="6">
    <source>
        <dbReference type="ARBA" id="ARBA00022962"/>
    </source>
</evidence>
<protein>
    <recommendedName>
        <fullName evidence="3">asparagine synthase (glutamine-hydrolyzing)</fullName>
        <ecNumber evidence="3">6.3.5.4</ecNumber>
    </recommendedName>
</protein>
<dbReference type="STRING" id="478744.SAMN05444359_106192"/>
<accession>A0A1H9DZK5</accession>
<keyword evidence="8" id="KW-0061">Asparagine biosynthesis</keyword>
<dbReference type="CDD" id="cd01991">
    <property type="entry name" value="Asn_synthase_B_C"/>
    <property type="match status" value="1"/>
</dbReference>
<evidence type="ECO:0000256" key="8">
    <source>
        <dbReference type="PIRSR" id="PIRSR001589-1"/>
    </source>
</evidence>
<dbReference type="SUPFAM" id="SSF56235">
    <property type="entry name" value="N-terminal nucleophile aminohydrolases (Ntn hydrolases)"/>
    <property type="match status" value="1"/>
</dbReference>
<dbReference type="SUPFAM" id="SSF52402">
    <property type="entry name" value="Adenine nucleotide alpha hydrolases-like"/>
    <property type="match status" value="1"/>
</dbReference>
<dbReference type="GO" id="GO:0005524">
    <property type="term" value="F:ATP binding"/>
    <property type="evidence" value="ECO:0007669"/>
    <property type="project" value="UniProtKB-KW"/>
</dbReference>
<keyword evidence="6 8" id="KW-0315">Glutamine amidotransferase</keyword>
<dbReference type="EMBL" id="FOFB01000006">
    <property type="protein sequence ID" value="SEQ18866.1"/>
    <property type="molecule type" value="Genomic_DNA"/>
</dbReference>
<keyword evidence="13" id="KW-1185">Reference proteome</keyword>
<keyword evidence="4 9" id="KW-0547">Nucleotide-binding</keyword>
<evidence type="ECO:0000256" key="5">
    <source>
        <dbReference type="ARBA" id="ARBA00022840"/>
    </source>
</evidence>
<evidence type="ECO:0000313" key="12">
    <source>
        <dbReference type="EMBL" id="SEQ18866.1"/>
    </source>
</evidence>
<evidence type="ECO:0000256" key="10">
    <source>
        <dbReference type="PIRSR" id="PIRSR001589-3"/>
    </source>
</evidence>
<dbReference type="PANTHER" id="PTHR43284:SF1">
    <property type="entry name" value="ASPARAGINE SYNTHETASE"/>
    <property type="match status" value="1"/>
</dbReference>
<comment type="similarity">
    <text evidence="2">Belongs to the asparagine synthetase family.</text>
</comment>
<dbReference type="OrthoDB" id="9763290at2"/>
<dbReference type="Pfam" id="PF13537">
    <property type="entry name" value="GATase_7"/>
    <property type="match status" value="1"/>
</dbReference>
<evidence type="ECO:0000256" key="1">
    <source>
        <dbReference type="ARBA" id="ARBA00005187"/>
    </source>
</evidence>
<gene>
    <name evidence="12" type="ORF">SAMN05444359_106192</name>
</gene>
<evidence type="ECO:0000256" key="7">
    <source>
        <dbReference type="ARBA" id="ARBA00048741"/>
    </source>
</evidence>
<feature type="binding site" evidence="9">
    <location>
        <position position="267"/>
    </location>
    <ligand>
        <name>ATP</name>
        <dbReference type="ChEBI" id="CHEBI:30616"/>
    </ligand>
</feature>
<keyword evidence="8" id="KW-0028">Amino-acid biosynthesis</keyword>
<dbReference type="InParanoid" id="A0A1H9DZK5"/>
<dbReference type="PROSITE" id="PS51278">
    <property type="entry name" value="GATASE_TYPE_2"/>
    <property type="match status" value="1"/>
</dbReference>
<dbReference type="EC" id="6.3.5.4" evidence="3"/>
<name>A0A1H9DZK5_9BACT</name>
<dbReference type="InterPro" id="IPR006426">
    <property type="entry name" value="Asn_synth_AEB"/>
</dbReference>
<evidence type="ECO:0000256" key="3">
    <source>
        <dbReference type="ARBA" id="ARBA00012737"/>
    </source>
</evidence>
<evidence type="ECO:0000256" key="2">
    <source>
        <dbReference type="ARBA" id="ARBA00005752"/>
    </source>
</evidence>
<dbReference type="PIRSF" id="PIRSF001589">
    <property type="entry name" value="Asn_synthetase_glu-h"/>
    <property type="match status" value="1"/>
</dbReference>
<dbReference type="Gene3D" id="3.40.50.620">
    <property type="entry name" value="HUPs"/>
    <property type="match status" value="1"/>
</dbReference>
<dbReference type="InterPro" id="IPR017932">
    <property type="entry name" value="GATase_2_dom"/>
</dbReference>
<dbReference type="InterPro" id="IPR014729">
    <property type="entry name" value="Rossmann-like_a/b/a_fold"/>
</dbReference>
<dbReference type="GO" id="GO:0006529">
    <property type="term" value="P:asparagine biosynthetic process"/>
    <property type="evidence" value="ECO:0007669"/>
    <property type="project" value="UniProtKB-KW"/>
</dbReference>
<proteinExistence type="inferred from homology"/>
<evidence type="ECO:0000259" key="11">
    <source>
        <dbReference type="PROSITE" id="PS51278"/>
    </source>
</evidence>
<feature type="active site" description="For GATase activity" evidence="8">
    <location>
        <position position="2"/>
    </location>
</feature>
<sequence length="633" mass="70869">MCRIAGVVKLNKGTALAKETDVQACRILDRMRHGGPDADGTMQTGPVSFFHCRLALLDASPTGAQPMRRGNTVLSYNGEVYNYLELKKELTNASEKFRGNSDTEVILAAIGKWGKAALNRFRGMFALALWNESKKTLLLARDPLGIKPLYYSHTEDHFLFASELKALLELPGHDASINHAALPEYLRRGYISAPNTIYQNTYKLEPGGWVEFSLQDGNVAKGAFYQLEDKVSQNSQRQSLTPKQNFKACFEESCQRRLLADFPVGVLLSGGVDSSLIAATVSGLTEEPVKTFTMGFDNPAFNEAPRAAAIAKHLKADHTEFSCTAEDFLRLIPAYAEIYDEPFGDASGIATHLLAQGTSQEVKCCLGGDGGDELFGGYAKYRATLNFDRYAKSISPNLRKLLAKAIRTGRPDRIGKMIRKVKPDLSNPEEKLYKLSESISATSTESFFQRASDYSDESILYRLGVLTPKRPVKYWASHELLTKMAIEDLQNYMEGDLLVKVDRASMNNGLEVRLPFLDTDLVAFALNLEPKYRLSGRDTKVLPRQLLAEYLPQKLTRGPKKGFAIPLDQWLRTKLVEPLKDMAADQTFSARFRFRPGAVEGIVNDYLSPLTYINVYPVWFLFVLHQWHIRWGE</sequence>
<dbReference type="Gene3D" id="3.60.20.10">
    <property type="entry name" value="Glutamine Phosphoribosylpyrophosphate, subunit 1, domain 1"/>
    <property type="match status" value="1"/>
</dbReference>
<organism evidence="12 13">
    <name type="scientific">Neolewinella agarilytica</name>
    <dbReference type="NCBI Taxonomy" id="478744"/>
    <lineage>
        <taxon>Bacteria</taxon>
        <taxon>Pseudomonadati</taxon>
        <taxon>Bacteroidota</taxon>
        <taxon>Saprospiria</taxon>
        <taxon>Saprospirales</taxon>
        <taxon>Lewinellaceae</taxon>
        <taxon>Neolewinella</taxon>
    </lineage>
</organism>
<evidence type="ECO:0000313" key="13">
    <source>
        <dbReference type="Proteomes" id="UP000199021"/>
    </source>
</evidence>
<dbReference type="Pfam" id="PF00733">
    <property type="entry name" value="Asn_synthase"/>
    <property type="match status" value="1"/>
</dbReference>
<comment type="pathway">
    <text evidence="1">Amino-acid biosynthesis; L-asparagine biosynthesis; L-asparagine from L-aspartate (L-Gln route): step 1/1.</text>
</comment>
<dbReference type="InterPro" id="IPR029055">
    <property type="entry name" value="Ntn_hydrolases_N"/>
</dbReference>
<dbReference type="Proteomes" id="UP000199021">
    <property type="component" value="Unassembled WGS sequence"/>
</dbReference>
<dbReference type="InterPro" id="IPR051786">
    <property type="entry name" value="ASN_synthetase/amidase"/>
</dbReference>
<dbReference type="FunCoup" id="A0A1H9DZK5">
    <property type="interactions" value="426"/>
</dbReference>
<dbReference type="AlphaFoldDB" id="A0A1H9DZK5"/>
<dbReference type="PANTHER" id="PTHR43284">
    <property type="entry name" value="ASPARAGINE SYNTHETASE (GLUTAMINE-HYDROLYZING)"/>
    <property type="match status" value="1"/>
</dbReference>
<dbReference type="RefSeq" id="WP_090166904.1">
    <property type="nucleotide sequence ID" value="NZ_FOFB01000006.1"/>
</dbReference>
<evidence type="ECO:0000256" key="9">
    <source>
        <dbReference type="PIRSR" id="PIRSR001589-2"/>
    </source>
</evidence>
<feature type="site" description="Important for beta-aspartyl-AMP intermediate formation" evidence="10">
    <location>
        <position position="369"/>
    </location>
</feature>
<feature type="binding site" evidence="9">
    <location>
        <position position="102"/>
    </location>
    <ligand>
        <name>L-glutamine</name>
        <dbReference type="ChEBI" id="CHEBI:58359"/>
    </ligand>
</feature>
<feature type="domain" description="Glutamine amidotransferase type-2" evidence="11">
    <location>
        <begin position="2"/>
        <end position="215"/>
    </location>
</feature>